<proteinExistence type="predicted"/>
<organism evidence="1 2">
    <name type="scientific">Streptomyces gardneri</name>
    <dbReference type="NCBI Taxonomy" id="66892"/>
    <lineage>
        <taxon>Bacteria</taxon>
        <taxon>Bacillati</taxon>
        <taxon>Actinomycetota</taxon>
        <taxon>Actinomycetes</taxon>
        <taxon>Kitasatosporales</taxon>
        <taxon>Streptomycetaceae</taxon>
        <taxon>Streptomyces</taxon>
    </lineage>
</organism>
<keyword evidence="2" id="KW-1185">Reference proteome</keyword>
<evidence type="ECO:0000313" key="1">
    <source>
        <dbReference type="EMBL" id="GEB55512.1"/>
    </source>
</evidence>
<protein>
    <submittedName>
        <fullName evidence="1">Uncharacterized protein</fullName>
    </submittedName>
</protein>
<gene>
    <name evidence="1" type="ORF">SGA01_11170</name>
</gene>
<dbReference type="AlphaFoldDB" id="A0A4Y3RCV4"/>
<dbReference type="Proteomes" id="UP000315226">
    <property type="component" value="Unassembled WGS sequence"/>
</dbReference>
<evidence type="ECO:0000313" key="2">
    <source>
        <dbReference type="Proteomes" id="UP000315226"/>
    </source>
</evidence>
<comment type="caution">
    <text evidence="1">The sequence shown here is derived from an EMBL/GenBank/DDBJ whole genome shotgun (WGS) entry which is preliminary data.</text>
</comment>
<dbReference type="EMBL" id="BJMN01000007">
    <property type="protein sequence ID" value="GEB55512.1"/>
    <property type="molecule type" value="Genomic_DNA"/>
</dbReference>
<sequence length="100" mass="10562">MLVEGCVYTARRWVLKATAAWTCTQARPWSGGVIRAGPRGEAKASYEAAVDTMLNPGVLPSNGARVEFLATPLFHRDGALVATPVFVALSTCRRNGDAGG</sequence>
<accession>A0A4Y3RCV4</accession>
<name>A0A4Y3RCV4_9ACTN</name>
<dbReference type="RefSeq" id="WP_141293878.1">
    <property type="nucleotide sequence ID" value="NZ_BJMN01000007.1"/>
</dbReference>
<reference evidence="1 2" key="1">
    <citation type="submission" date="2019-06" db="EMBL/GenBank/DDBJ databases">
        <title>Whole genome shotgun sequence of Streptomyces gardneri NBRC 12865.</title>
        <authorList>
            <person name="Hosoyama A."/>
            <person name="Uohara A."/>
            <person name="Ohji S."/>
            <person name="Ichikawa N."/>
        </authorList>
    </citation>
    <scope>NUCLEOTIDE SEQUENCE [LARGE SCALE GENOMIC DNA]</scope>
    <source>
        <strain evidence="1 2">NBRC 12865</strain>
    </source>
</reference>